<dbReference type="AlphaFoldDB" id="A0A0B7KF42"/>
<gene>
    <name evidence="1" type="ORF">BN869_000009334_1</name>
</gene>
<sequence length="71" mass="7976">MCGQDLEAEAPRVFGDDFPWHLGVFDVHNHIGELAPLADRIPRMRSRGTPMVLARAVRRRRRVADLLAAGD</sequence>
<reference evidence="1" key="1">
    <citation type="submission" date="2015-01" db="EMBL/GenBank/DDBJ databases">
        <authorList>
            <person name="Durling Mikael"/>
        </authorList>
    </citation>
    <scope>NUCLEOTIDE SEQUENCE</scope>
</reference>
<accession>A0A0B7KF42</accession>
<proteinExistence type="predicted"/>
<name>A0A0B7KF42_BIOOC</name>
<evidence type="ECO:0000313" key="1">
    <source>
        <dbReference type="EMBL" id="CEO53276.1"/>
    </source>
</evidence>
<organism evidence="1">
    <name type="scientific">Bionectria ochroleuca</name>
    <name type="common">Gliocladium roseum</name>
    <dbReference type="NCBI Taxonomy" id="29856"/>
    <lineage>
        <taxon>Eukaryota</taxon>
        <taxon>Fungi</taxon>
        <taxon>Dikarya</taxon>
        <taxon>Ascomycota</taxon>
        <taxon>Pezizomycotina</taxon>
        <taxon>Sordariomycetes</taxon>
        <taxon>Hypocreomycetidae</taxon>
        <taxon>Hypocreales</taxon>
        <taxon>Bionectriaceae</taxon>
        <taxon>Clonostachys</taxon>
    </lineage>
</organism>
<dbReference type="EMBL" id="CDPU01000034">
    <property type="protein sequence ID" value="CEO53276.1"/>
    <property type="molecule type" value="Genomic_DNA"/>
</dbReference>
<protein>
    <submittedName>
        <fullName evidence="1">Uncharacterized protein</fullName>
    </submittedName>
</protein>